<dbReference type="Pfam" id="PF21172">
    <property type="entry name" value="CueP"/>
    <property type="match status" value="1"/>
</dbReference>
<name>A0AAW6U4G4_9MOLU</name>
<proteinExistence type="predicted"/>
<dbReference type="RefSeq" id="WP_282839207.1">
    <property type="nucleotide sequence ID" value="NZ_JASCXW010000010.1"/>
</dbReference>
<dbReference type="AlphaFoldDB" id="A0AAW6U4G4"/>
<dbReference type="EMBL" id="JASCXW010000010">
    <property type="protein sequence ID" value="MDI6452782.1"/>
    <property type="molecule type" value="Genomic_DNA"/>
</dbReference>
<dbReference type="Gene3D" id="2.60.40.3700">
    <property type="match status" value="1"/>
</dbReference>
<gene>
    <name evidence="1" type="ORF">QJ521_04330</name>
</gene>
<dbReference type="InterPro" id="IPR047808">
    <property type="entry name" value="CueP-like"/>
</dbReference>
<reference evidence="1" key="1">
    <citation type="submission" date="2023-05" db="EMBL/GenBank/DDBJ databases">
        <title>Mariniplasma microaerophilum sp. nov., a novel anaerobic mollicute isolated from terrestrial mud volcano, Taman Peninsula, Russia.</title>
        <authorList>
            <person name="Khomyakova M.A."/>
            <person name="Merkel A.Y."/>
            <person name="Slobodkin A.I."/>
        </authorList>
    </citation>
    <scope>NUCLEOTIDE SEQUENCE</scope>
    <source>
        <strain evidence="1">M4Ah</strain>
    </source>
</reference>
<evidence type="ECO:0000313" key="2">
    <source>
        <dbReference type="Proteomes" id="UP001431532"/>
    </source>
</evidence>
<organism evidence="1 2">
    <name type="scientific">Peloplasma aerotolerans</name>
    <dbReference type="NCBI Taxonomy" id="3044389"/>
    <lineage>
        <taxon>Bacteria</taxon>
        <taxon>Bacillati</taxon>
        <taxon>Mycoplasmatota</taxon>
        <taxon>Mollicutes</taxon>
        <taxon>Acholeplasmatales</taxon>
        <taxon>Acholeplasmataceae</taxon>
        <taxon>Peloplasma</taxon>
    </lineage>
</organism>
<comment type="caution">
    <text evidence="1">The sequence shown here is derived from an EMBL/GenBank/DDBJ whole genome shotgun (WGS) entry which is preliminary data.</text>
</comment>
<dbReference type="Proteomes" id="UP001431532">
    <property type="component" value="Unassembled WGS sequence"/>
</dbReference>
<evidence type="ECO:0000313" key="1">
    <source>
        <dbReference type="EMBL" id="MDI6452782.1"/>
    </source>
</evidence>
<keyword evidence="2" id="KW-1185">Reference proteome</keyword>
<accession>A0AAW6U4G4</accession>
<dbReference type="NCBIfam" id="NF038094">
    <property type="entry name" value="CueP_fam"/>
    <property type="match status" value="1"/>
</dbReference>
<protein>
    <submittedName>
        <fullName evidence="1">CueP family metal-binding protein</fullName>
    </submittedName>
</protein>
<sequence length="181" mass="20049">MKKYIIILSIVIGVIALIVIASPNQESKLLKTYGINNLSTQKMVESLEKQTINPEALIASISATTLTLTTPNQVYTYQVPNTLFYLSVAPYINNTHPCGTHNLTTCRGELANETFEVRVVTQSGLIILHENITTNDNGFMGIWLPRNIEGTIEVNYQGMLSSYEISTSIDSDTCLTTMRLT</sequence>